<dbReference type="GO" id="GO:0005524">
    <property type="term" value="F:ATP binding"/>
    <property type="evidence" value="ECO:0007669"/>
    <property type="project" value="UniProtKB-KW"/>
</dbReference>
<dbReference type="GO" id="GO:0015937">
    <property type="term" value="P:coenzyme A biosynthetic process"/>
    <property type="evidence" value="ECO:0007669"/>
    <property type="project" value="InterPro"/>
</dbReference>
<sequence>MRLVGLTGGIATGKSTASTHLHTSHHLPIIDADLLARHVVQPSQPAFHTILHTFGAANVLDLQQTPPQLDRAKLAALIFANPDARKKLNAITHPPIRIEMLRGVLRAFLQGSALCVLDTPLLFEAGLYRVVSCVIVVACSTQTQLSRLMQRDSCTRDAAQARIDSQMSMDEKRARADIVIENEGSLEDTRAQLDAAVNAVMPSAWETLFWRVCLTPLAFVLYGGLTAYVKLREMMVPSTSVVSMEKERKEL</sequence>
<evidence type="ECO:0000256" key="1">
    <source>
        <dbReference type="ARBA" id="ARBA00022741"/>
    </source>
</evidence>
<keyword evidence="3" id="KW-0812">Transmembrane</keyword>
<reference evidence="4" key="1">
    <citation type="submission" date="2020-05" db="EMBL/GenBank/DDBJ databases">
        <title>Phylogenomic resolution of chytrid fungi.</title>
        <authorList>
            <person name="Stajich J.E."/>
            <person name="Amses K."/>
            <person name="Simmons R."/>
            <person name="Seto K."/>
            <person name="Myers J."/>
            <person name="Bonds A."/>
            <person name="Quandt C.A."/>
            <person name="Barry K."/>
            <person name="Liu P."/>
            <person name="Grigoriev I."/>
            <person name="Longcore J.E."/>
            <person name="James T.Y."/>
        </authorList>
    </citation>
    <scope>NUCLEOTIDE SEQUENCE</scope>
    <source>
        <strain evidence="4">JEL0379</strain>
    </source>
</reference>
<accession>A0AAD5TKJ5</accession>
<dbReference type="HAMAP" id="MF_00376">
    <property type="entry name" value="Dephospho_CoA_kinase"/>
    <property type="match status" value="1"/>
</dbReference>
<evidence type="ECO:0000256" key="2">
    <source>
        <dbReference type="ARBA" id="ARBA00022840"/>
    </source>
</evidence>
<protein>
    <recommendedName>
        <fullName evidence="6">Dephospho-CoA kinase</fullName>
    </recommendedName>
</protein>
<keyword evidence="1" id="KW-0547">Nucleotide-binding</keyword>
<gene>
    <name evidence="4" type="ORF">HDU87_004636</name>
</gene>
<evidence type="ECO:0000256" key="3">
    <source>
        <dbReference type="SAM" id="Phobius"/>
    </source>
</evidence>
<dbReference type="EMBL" id="JADGJQ010000035">
    <property type="protein sequence ID" value="KAJ3177144.1"/>
    <property type="molecule type" value="Genomic_DNA"/>
</dbReference>
<dbReference type="PANTHER" id="PTHR10695">
    <property type="entry name" value="DEPHOSPHO-COA KINASE-RELATED"/>
    <property type="match status" value="1"/>
</dbReference>
<keyword evidence="2" id="KW-0067">ATP-binding</keyword>
<evidence type="ECO:0000313" key="4">
    <source>
        <dbReference type="EMBL" id="KAJ3177144.1"/>
    </source>
</evidence>
<name>A0AAD5TKJ5_9FUNG</name>
<comment type="caution">
    <text evidence="4">The sequence shown here is derived from an EMBL/GenBank/DDBJ whole genome shotgun (WGS) entry which is preliminary data.</text>
</comment>
<dbReference type="Gene3D" id="3.40.50.300">
    <property type="entry name" value="P-loop containing nucleotide triphosphate hydrolases"/>
    <property type="match status" value="1"/>
</dbReference>
<proteinExistence type="inferred from homology"/>
<dbReference type="InterPro" id="IPR001977">
    <property type="entry name" value="Depp_CoAkinase"/>
</dbReference>
<dbReference type="InterPro" id="IPR027417">
    <property type="entry name" value="P-loop_NTPase"/>
</dbReference>
<organism evidence="4 5">
    <name type="scientific">Geranomyces variabilis</name>
    <dbReference type="NCBI Taxonomy" id="109894"/>
    <lineage>
        <taxon>Eukaryota</taxon>
        <taxon>Fungi</taxon>
        <taxon>Fungi incertae sedis</taxon>
        <taxon>Chytridiomycota</taxon>
        <taxon>Chytridiomycota incertae sedis</taxon>
        <taxon>Chytridiomycetes</taxon>
        <taxon>Spizellomycetales</taxon>
        <taxon>Powellomycetaceae</taxon>
        <taxon>Geranomyces</taxon>
    </lineage>
</organism>
<dbReference type="Proteomes" id="UP001212152">
    <property type="component" value="Unassembled WGS sequence"/>
</dbReference>
<dbReference type="CDD" id="cd02022">
    <property type="entry name" value="DPCK"/>
    <property type="match status" value="1"/>
</dbReference>
<dbReference type="PANTHER" id="PTHR10695:SF46">
    <property type="entry name" value="BIFUNCTIONAL COENZYME A SYNTHASE-RELATED"/>
    <property type="match status" value="1"/>
</dbReference>
<dbReference type="Pfam" id="PF01121">
    <property type="entry name" value="CoaE"/>
    <property type="match status" value="1"/>
</dbReference>
<keyword evidence="3" id="KW-1133">Transmembrane helix</keyword>
<dbReference type="SUPFAM" id="SSF52540">
    <property type="entry name" value="P-loop containing nucleoside triphosphate hydrolases"/>
    <property type="match status" value="1"/>
</dbReference>
<dbReference type="AlphaFoldDB" id="A0AAD5TKJ5"/>
<keyword evidence="3" id="KW-0472">Membrane</keyword>
<dbReference type="GO" id="GO:0004140">
    <property type="term" value="F:dephospho-CoA kinase activity"/>
    <property type="evidence" value="ECO:0007669"/>
    <property type="project" value="InterPro"/>
</dbReference>
<evidence type="ECO:0008006" key="6">
    <source>
        <dbReference type="Google" id="ProtNLM"/>
    </source>
</evidence>
<dbReference type="NCBIfam" id="TIGR00152">
    <property type="entry name" value="dephospho-CoA kinase"/>
    <property type="match status" value="1"/>
</dbReference>
<evidence type="ECO:0000313" key="5">
    <source>
        <dbReference type="Proteomes" id="UP001212152"/>
    </source>
</evidence>
<dbReference type="PROSITE" id="PS51219">
    <property type="entry name" value="DPCK"/>
    <property type="match status" value="1"/>
</dbReference>
<keyword evidence="5" id="KW-1185">Reference proteome</keyword>
<feature type="transmembrane region" description="Helical" evidence="3">
    <location>
        <begin position="208"/>
        <end position="229"/>
    </location>
</feature>